<dbReference type="AlphaFoldDB" id="A0A0C9SBP0"/>
<reference evidence="2" key="1">
    <citation type="journal article" date="2015" name="PLoS ONE">
        <title>An Insight into the Sialome of the Lone Star Tick, Amblyomma americanum, with a Glimpse on Its Time Dependent Gene Expression.</title>
        <authorList>
            <person name="Karim S."/>
            <person name="Ribeiro J.M."/>
        </authorList>
    </citation>
    <scope>NUCLEOTIDE SEQUENCE</scope>
    <source>
        <tissue evidence="2">Salivary gland</tissue>
    </source>
</reference>
<dbReference type="EMBL" id="GBZX01001853">
    <property type="protein sequence ID" value="JAG90887.1"/>
    <property type="molecule type" value="mRNA"/>
</dbReference>
<feature type="region of interest" description="Disordered" evidence="1">
    <location>
        <begin position="68"/>
        <end position="101"/>
    </location>
</feature>
<sequence length="235" mass="26381">MGNRLAYFASKPVRNFNIENRVEKVISAAKPKSAPRHPSAAKHETEMGLADTSKLLEKREDLLERLRSVKVVSSDPNAQVQETTPPPTSERPLPQSRTTPEQRKYGFFEPSLVPRGKLTLRQATQLLADAQNDPAQFTPQALAAQYNLSEQDVHSVLKYFGVFNMYESSKSTTRSQDFLQIEEMKAELMPWRYGKAAERDAKSVEKKDALVQGDKKSVVQDDRTLDSTKGQTGAK</sequence>
<dbReference type="Pfam" id="PF06784">
    <property type="entry name" value="UPF0240"/>
    <property type="match status" value="1"/>
</dbReference>
<dbReference type="PANTHER" id="PTHR13338">
    <property type="entry name" value="UPF0240 PROTEIN"/>
    <property type="match status" value="1"/>
</dbReference>
<protein>
    <recommendedName>
        <fullName evidence="3">NADH dehydrogenase [ubiquinone] 1 alpha subcomplex assembly factor 4</fullName>
    </recommendedName>
</protein>
<feature type="compositionally biased region" description="Basic and acidic residues" evidence="1">
    <location>
        <begin position="197"/>
        <end position="226"/>
    </location>
</feature>
<accession>A0A0C9SBP0</accession>
<proteinExistence type="evidence at transcript level"/>
<dbReference type="GO" id="GO:0032981">
    <property type="term" value="P:mitochondrial respiratory chain complex I assembly"/>
    <property type="evidence" value="ECO:0007669"/>
    <property type="project" value="InterPro"/>
</dbReference>
<dbReference type="GO" id="GO:0005739">
    <property type="term" value="C:mitochondrion"/>
    <property type="evidence" value="ECO:0007669"/>
    <property type="project" value="TreeGrafter"/>
</dbReference>
<feature type="region of interest" description="Disordered" evidence="1">
    <location>
        <begin position="28"/>
        <end position="53"/>
    </location>
</feature>
<name>A0A0C9SBP0_AMBAM</name>
<dbReference type="PANTHER" id="PTHR13338:SF4">
    <property type="entry name" value="NADH DEHYDROGENASE [UBIQUINONE] 1 ALPHA SUBCOMPLEX ASSEMBLY FACTOR 4"/>
    <property type="match status" value="1"/>
</dbReference>
<evidence type="ECO:0000313" key="2">
    <source>
        <dbReference type="EMBL" id="JAG90887.1"/>
    </source>
</evidence>
<evidence type="ECO:0000256" key="1">
    <source>
        <dbReference type="SAM" id="MobiDB-lite"/>
    </source>
</evidence>
<organism evidence="2">
    <name type="scientific">Amblyomma americanum</name>
    <name type="common">Lone star tick</name>
    <dbReference type="NCBI Taxonomy" id="6943"/>
    <lineage>
        <taxon>Eukaryota</taxon>
        <taxon>Metazoa</taxon>
        <taxon>Ecdysozoa</taxon>
        <taxon>Arthropoda</taxon>
        <taxon>Chelicerata</taxon>
        <taxon>Arachnida</taxon>
        <taxon>Acari</taxon>
        <taxon>Parasitiformes</taxon>
        <taxon>Ixodida</taxon>
        <taxon>Ixodoidea</taxon>
        <taxon>Ixodidae</taxon>
        <taxon>Amblyomminae</taxon>
        <taxon>Amblyomma</taxon>
    </lineage>
</organism>
<feature type="compositionally biased region" description="Polar residues" evidence="1">
    <location>
        <begin position="74"/>
        <end position="83"/>
    </location>
</feature>
<evidence type="ECO:0008006" key="3">
    <source>
        <dbReference type="Google" id="ProtNLM"/>
    </source>
</evidence>
<dbReference type="InterPro" id="IPR009622">
    <property type="entry name" value="NDUFAF4"/>
</dbReference>
<feature type="region of interest" description="Disordered" evidence="1">
    <location>
        <begin position="197"/>
        <end position="235"/>
    </location>
</feature>